<dbReference type="EMBL" id="CAICTM010001123">
    <property type="protein sequence ID" value="CAB9520679.1"/>
    <property type="molecule type" value="Genomic_DNA"/>
</dbReference>
<gene>
    <name evidence="2" type="ORF">SEMRO_1125_G243920.1</name>
</gene>
<proteinExistence type="predicted"/>
<name>A0A9N8EKC0_9STRA</name>
<keyword evidence="3" id="KW-1185">Reference proteome</keyword>
<sequence>MSSIFRFLIMVMAILVPVARARVGDVRILSSTTPCPAQGARCDNYVGNHCCNSDGMLSNVVPDHCVNANEGNSPCARGHVCTGVDANNNERFCEQVVTNDGFGKFEVISRSQAGLGDECDDVSVKCDSGCWCNLNGGSTGRCEPLIVGGWGAP</sequence>
<dbReference type="AlphaFoldDB" id="A0A9N8EKC0"/>
<evidence type="ECO:0000313" key="3">
    <source>
        <dbReference type="Proteomes" id="UP001153069"/>
    </source>
</evidence>
<evidence type="ECO:0000313" key="2">
    <source>
        <dbReference type="EMBL" id="CAB9520679.1"/>
    </source>
</evidence>
<protein>
    <submittedName>
        <fullName evidence="2">Uncharacterized protein</fullName>
    </submittedName>
</protein>
<accession>A0A9N8EKC0</accession>
<comment type="caution">
    <text evidence="2">The sequence shown here is derived from an EMBL/GenBank/DDBJ whole genome shotgun (WGS) entry which is preliminary data.</text>
</comment>
<dbReference type="Proteomes" id="UP001153069">
    <property type="component" value="Unassembled WGS sequence"/>
</dbReference>
<feature type="chain" id="PRO_5040465077" evidence="1">
    <location>
        <begin position="22"/>
        <end position="153"/>
    </location>
</feature>
<evidence type="ECO:0000256" key="1">
    <source>
        <dbReference type="SAM" id="SignalP"/>
    </source>
</evidence>
<organism evidence="2 3">
    <name type="scientific">Seminavis robusta</name>
    <dbReference type="NCBI Taxonomy" id="568900"/>
    <lineage>
        <taxon>Eukaryota</taxon>
        <taxon>Sar</taxon>
        <taxon>Stramenopiles</taxon>
        <taxon>Ochrophyta</taxon>
        <taxon>Bacillariophyta</taxon>
        <taxon>Bacillariophyceae</taxon>
        <taxon>Bacillariophycidae</taxon>
        <taxon>Naviculales</taxon>
        <taxon>Naviculaceae</taxon>
        <taxon>Seminavis</taxon>
    </lineage>
</organism>
<reference evidence="2" key="1">
    <citation type="submission" date="2020-06" db="EMBL/GenBank/DDBJ databases">
        <authorList>
            <consortium name="Plant Systems Biology data submission"/>
        </authorList>
    </citation>
    <scope>NUCLEOTIDE SEQUENCE</scope>
    <source>
        <strain evidence="2">D6</strain>
    </source>
</reference>
<keyword evidence="1" id="KW-0732">Signal</keyword>
<feature type="signal peptide" evidence="1">
    <location>
        <begin position="1"/>
        <end position="21"/>
    </location>
</feature>